<feature type="transmembrane region" description="Helical" evidence="3">
    <location>
        <begin position="1287"/>
        <end position="1311"/>
    </location>
</feature>
<feature type="transmembrane region" description="Helical" evidence="3">
    <location>
        <begin position="1339"/>
        <end position="1364"/>
    </location>
</feature>
<dbReference type="RefSeq" id="XP_004362376.1">
    <property type="nucleotide sequence ID" value="XM_004362319.1"/>
</dbReference>
<accession>F4PI91</accession>
<dbReference type="PANTHER" id="PTHR11319">
    <property type="entry name" value="G PROTEIN-COUPLED RECEPTOR-RELATED"/>
    <property type="match status" value="1"/>
</dbReference>
<dbReference type="SMART" id="SM01411">
    <property type="entry name" value="Ephrin_rec_like"/>
    <property type="match status" value="2"/>
</dbReference>
<sequence>MTISSNSSSSFIFRFVILALLVVAFSPNFIESINQVSLNDYSRPEQIVFEFSIIHPFNDYILLLAINPSSGTTLTEYIIVKLYLTNSSSTFNTSSSSSSSNNNNNNNQFNNNQFKIPENLENLINTKVNSKYSVHVFKNYQQLAPILSLNLDVSGENLFLTTTMMQLVKINLETMQIGAIQNNNSQSSSLNSAFFCNGYIYLVPQTSTIPGILMNQYNATTLELVNSLPSQTQPQITSSLLDCSGGSAYIMINKLTTAYIYKVNLLNISSVVASPLYPSSFDTCSYFWQGDKDYLYAFLTKMAYQPSKFLVQIETKGLTIQNVFSFPTKVNSFSCEANQVHDYVLVYTNKYGIQIFFPSPLLNNTVLETNMFWNSRSNNEVMTMASNAKYNDTSFLLSCTYDQIDLTPITDTSTCNIILLKGSNSTFSLIGQQHQQQQQQHILTYLHQPTTTTLPSNLSLELFFSFNSPTYNMIDLVYTQSSSKLKQFISFASTFTGVSYIDVIRVNATTDSTQYISNVMCVQVGLVLPFSSFQVKENLVYVFFGSQLSLNTQGSLLSALIVDFYDSSMALYTSRLRVNSLQVIQNNYNGNHNYSRRSLSTSTSTSTSTSSYPSFSFFVTSITSQNFIHRAVVLIRHGFVFQEKIKVAGGQAQGLSIALDYTYNDYAIIYNKASTPTGSNLLFVSVNQSSTNTPSLSYTVNCNCTLMDAFLTEESNTTVMVMMLRSISAVVTATPDCWFKKLDMQTGNILFESAPTQFPFSIFPADGSGAFLDSYSAFAYFYLTTGVVFSVDYTTFQQVSYIPLPENAFTPLSRLDGSMNNAFVLQPQGVLVLNLDCIAGYYRPNPNKGCQKCHIGSFSPNSAFECSICQLGTIAPKNGSASCSPCPIGTSSSDGRSCAPCLDSTYAPDPKMSQCLPCPKDSVSSSDYSTCVCAYGYYDSATNSSSQQDYDGVATQSSSVSLECTPCPIGANCTNGLIYPLENYWSPHPNSSFVFPCPFTGACLGGLHSNCSEGYYGIACAGCTDGYSFYINSCSKCPPHFYQTIFLIVLFFLALLILLLIAYKAGVNVTFSALKILISYGQVISSISVTISTNQEALEKLLTLVTLSNVDILHAISLDCLFGREVSFYESYWVSVVSPLFIIFLIVVAHYSTKFITRTIKHIRFVNNQANQMIEEMERDQQRDKNLQYNLEDFAPRSNDESVGSSFILNDDEIEEINNNIRELEKVLKLESSAKKKVEDDETTEALLEDNLLDPTRTTKSILALKQRLLFERIRRKKLLKHPNRDALWRDILLVFLLTYSAVCQTVLSLYSCVEINGQYYLQYDLNTLCSGFDWQMHAYIGVIFVILYPVGVPLLFWILLYLWRRRRLISEEKVKERLSLLYAGYKDNCWYWECLELVRKLLLTSAVSITIRGGVIGVFNKNSINAVVCVLALFLQYHFKPFLDNADNWLQFNSLAMIYFIYFYLLVSNNEPADSISIQTLGTIDSIILLILAGIVATHGIILAVMYGKKLMPEIKSFLLNNPLVLRFLPQNKRNQWIKHQKLHYNNRITSIIDRKLQRQEEEKQTQKQQQLGQSYNSNSSKDDTNSGAFSSFIVDNNNNNNIDDTFNLTITLSSHRQQQQNNQNSTHEE</sequence>
<keyword evidence="3" id="KW-0472">Membrane</keyword>
<organism evidence="5 6">
    <name type="scientific">Cavenderia fasciculata</name>
    <name type="common">Slime mold</name>
    <name type="synonym">Dictyostelium fasciculatum</name>
    <dbReference type="NCBI Taxonomy" id="261658"/>
    <lineage>
        <taxon>Eukaryota</taxon>
        <taxon>Amoebozoa</taxon>
        <taxon>Evosea</taxon>
        <taxon>Eumycetozoa</taxon>
        <taxon>Dictyostelia</taxon>
        <taxon>Acytosteliales</taxon>
        <taxon>Cavenderiaceae</taxon>
        <taxon>Cavenderia</taxon>
    </lineage>
</organism>
<feature type="transmembrane region" description="Helical" evidence="3">
    <location>
        <begin position="1488"/>
        <end position="1508"/>
    </location>
</feature>
<dbReference type="STRING" id="1054147.F4PI91"/>
<protein>
    <recommendedName>
        <fullName evidence="7">Tyrosine-protein kinase ephrin type A/B receptor-like domain-containing protein</fullName>
    </recommendedName>
</protein>
<proteinExistence type="predicted"/>
<feature type="transmembrane region" description="Helical" evidence="3">
    <location>
        <begin position="1041"/>
        <end position="1061"/>
    </location>
</feature>
<dbReference type="InterPro" id="IPR009030">
    <property type="entry name" value="Growth_fac_rcpt_cys_sf"/>
</dbReference>
<feature type="chain" id="PRO_5005676540" description="Tyrosine-protein kinase ephrin type A/B receptor-like domain-containing protein" evidence="4">
    <location>
        <begin position="33"/>
        <end position="1631"/>
    </location>
</feature>
<dbReference type="SUPFAM" id="SSF57184">
    <property type="entry name" value="Growth factor receptor domain"/>
    <property type="match status" value="1"/>
</dbReference>
<feature type="compositionally biased region" description="Polar residues" evidence="2">
    <location>
        <begin position="1576"/>
        <end position="1591"/>
    </location>
</feature>
<evidence type="ECO:0000256" key="1">
    <source>
        <dbReference type="SAM" id="Coils"/>
    </source>
</evidence>
<name>F4PI91_CACFS</name>
<dbReference type="Gene3D" id="2.10.50.10">
    <property type="entry name" value="Tumor Necrosis Factor Receptor, subunit A, domain 2"/>
    <property type="match status" value="2"/>
</dbReference>
<evidence type="ECO:0000313" key="6">
    <source>
        <dbReference type="Proteomes" id="UP000007797"/>
    </source>
</evidence>
<feature type="transmembrane region" description="Helical" evidence="3">
    <location>
        <begin position="1073"/>
        <end position="1091"/>
    </location>
</feature>
<dbReference type="KEGG" id="dfa:DFA_02768"/>
<dbReference type="OMA" id="ECAGCIN"/>
<evidence type="ECO:0000256" key="2">
    <source>
        <dbReference type="SAM" id="MobiDB-lite"/>
    </source>
</evidence>
<feature type="transmembrane region" description="Helical" evidence="3">
    <location>
        <begin position="1450"/>
        <end position="1468"/>
    </location>
</feature>
<feature type="region of interest" description="Disordered" evidence="2">
    <location>
        <begin position="1558"/>
        <end position="1594"/>
    </location>
</feature>
<feature type="coiled-coil region" evidence="1">
    <location>
        <begin position="1214"/>
        <end position="1241"/>
    </location>
</feature>
<dbReference type="GeneID" id="14877181"/>
<keyword evidence="6" id="KW-1185">Reference proteome</keyword>
<evidence type="ECO:0000313" key="5">
    <source>
        <dbReference type="EMBL" id="EGG24525.1"/>
    </source>
</evidence>
<feature type="transmembrane region" description="Helical" evidence="3">
    <location>
        <begin position="1132"/>
        <end position="1151"/>
    </location>
</feature>
<keyword evidence="4" id="KW-0732">Signal</keyword>
<dbReference type="OrthoDB" id="27145at2759"/>
<evidence type="ECO:0008006" key="7">
    <source>
        <dbReference type="Google" id="ProtNLM"/>
    </source>
</evidence>
<feature type="signal peptide" evidence="4">
    <location>
        <begin position="1"/>
        <end position="32"/>
    </location>
</feature>
<keyword evidence="3" id="KW-0812">Transmembrane</keyword>
<evidence type="ECO:0000256" key="4">
    <source>
        <dbReference type="SAM" id="SignalP"/>
    </source>
</evidence>
<reference evidence="6" key="1">
    <citation type="journal article" date="2011" name="Genome Res.">
        <title>Phylogeny-wide analysis of social amoeba genomes highlights ancient origins for complex intercellular communication.</title>
        <authorList>
            <person name="Heidel A.J."/>
            <person name="Lawal H.M."/>
            <person name="Felder M."/>
            <person name="Schilde C."/>
            <person name="Helps N.R."/>
            <person name="Tunggal B."/>
            <person name="Rivero F."/>
            <person name="John U."/>
            <person name="Schleicher M."/>
            <person name="Eichinger L."/>
            <person name="Platzer M."/>
            <person name="Noegel A.A."/>
            <person name="Schaap P."/>
            <person name="Gloeckner G."/>
        </authorList>
    </citation>
    <scope>NUCLEOTIDE SEQUENCE [LARGE SCALE GENOMIC DNA]</scope>
    <source>
        <strain evidence="6">SH3</strain>
    </source>
</reference>
<keyword evidence="3" id="KW-1133">Transmembrane helix</keyword>
<keyword evidence="1" id="KW-0175">Coiled coil</keyword>
<dbReference type="Proteomes" id="UP000007797">
    <property type="component" value="Unassembled WGS sequence"/>
</dbReference>
<dbReference type="PANTHER" id="PTHR11319:SF35">
    <property type="entry name" value="OUTER MEMBRANE PROTEIN PMPC-RELATED"/>
    <property type="match status" value="1"/>
</dbReference>
<dbReference type="EMBL" id="GL883006">
    <property type="protein sequence ID" value="EGG24525.1"/>
    <property type="molecule type" value="Genomic_DNA"/>
</dbReference>
<evidence type="ECO:0000256" key="3">
    <source>
        <dbReference type="SAM" id="Phobius"/>
    </source>
</evidence>
<gene>
    <name evidence="5" type="ORF">DFA_02768</name>
</gene>
<feature type="compositionally biased region" description="Basic and acidic residues" evidence="2">
    <location>
        <begin position="1558"/>
        <end position="1567"/>
    </location>
</feature>